<feature type="region of interest" description="Disordered" evidence="1">
    <location>
        <begin position="58"/>
        <end position="86"/>
    </location>
</feature>
<evidence type="ECO:0000256" key="2">
    <source>
        <dbReference type="SAM" id="Phobius"/>
    </source>
</evidence>
<keyword evidence="5" id="KW-1185">Reference proteome</keyword>
<evidence type="ECO:0000259" key="3">
    <source>
        <dbReference type="Pfam" id="PF08044"/>
    </source>
</evidence>
<dbReference type="PANTHER" id="PTHR40763">
    <property type="entry name" value="MEMBRANE PROTEIN-RELATED"/>
    <property type="match status" value="1"/>
</dbReference>
<organism evidence="4 5">
    <name type="scientific">Amycolatopsis acididurans</name>
    <dbReference type="NCBI Taxonomy" id="2724524"/>
    <lineage>
        <taxon>Bacteria</taxon>
        <taxon>Bacillati</taxon>
        <taxon>Actinomycetota</taxon>
        <taxon>Actinomycetes</taxon>
        <taxon>Pseudonocardiales</taxon>
        <taxon>Pseudonocardiaceae</taxon>
        <taxon>Amycolatopsis</taxon>
    </lineage>
</organism>
<reference evidence="4 5" key="1">
    <citation type="submission" date="2020-04" db="EMBL/GenBank/DDBJ databases">
        <title>Novel species.</title>
        <authorList>
            <person name="Teo W.F.A."/>
            <person name="Lipun K."/>
            <person name="Srisuk N."/>
            <person name="Duangmal K."/>
        </authorList>
    </citation>
    <scope>NUCLEOTIDE SEQUENCE [LARGE SCALE GENOMIC DNA]</scope>
    <source>
        <strain evidence="4 5">K13G38</strain>
    </source>
</reference>
<feature type="compositionally biased region" description="Low complexity" evidence="1">
    <location>
        <begin position="63"/>
        <end position="72"/>
    </location>
</feature>
<feature type="transmembrane region" description="Helical" evidence="2">
    <location>
        <begin position="90"/>
        <end position="109"/>
    </location>
</feature>
<evidence type="ECO:0000313" key="4">
    <source>
        <dbReference type="EMBL" id="NKQ58264.1"/>
    </source>
</evidence>
<keyword evidence="2" id="KW-0472">Membrane</keyword>
<name>A0ABX1JFU1_9PSEU</name>
<evidence type="ECO:0000256" key="1">
    <source>
        <dbReference type="SAM" id="MobiDB-lite"/>
    </source>
</evidence>
<dbReference type="RefSeq" id="WP_168521916.1">
    <property type="nucleotide sequence ID" value="NZ_JAAXLS010000052.1"/>
</dbReference>
<accession>A0ABX1JFU1</accession>
<feature type="compositionally biased region" description="Basic residues" evidence="1">
    <location>
        <begin position="144"/>
        <end position="156"/>
    </location>
</feature>
<dbReference type="EMBL" id="JAAXLS010000052">
    <property type="protein sequence ID" value="NKQ58264.1"/>
    <property type="molecule type" value="Genomic_DNA"/>
</dbReference>
<protein>
    <submittedName>
        <fullName evidence="4">DUF1707 domain-containing protein</fullName>
    </submittedName>
</protein>
<feature type="region of interest" description="Disordered" evidence="1">
    <location>
        <begin position="136"/>
        <end position="156"/>
    </location>
</feature>
<feature type="domain" description="DUF1707" evidence="3">
    <location>
        <begin position="7"/>
        <end position="59"/>
    </location>
</feature>
<evidence type="ECO:0000313" key="5">
    <source>
        <dbReference type="Proteomes" id="UP000715441"/>
    </source>
</evidence>
<keyword evidence="2" id="KW-0812">Transmembrane</keyword>
<dbReference type="PANTHER" id="PTHR40763:SF5">
    <property type="entry name" value="MEMBRANE PROTEIN"/>
    <property type="match status" value="1"/>
</dbReference>
<proteinExistence type="predicted"/>
<sequence>MNESPDVRIGDADRETALNALGEHLSAGRLDVDEYGERSARVTAAKTRRELTEIFTDLPAPRPGVAPAAAAVEKPRPKPGEPIAWSDRPVGQRVTAGILPLLFVGAIVVGLTTGIWWFIAVPFIVGAVGRGFWGPDWDKDRRDQRHRHPRRELRDR</sequence>
<keyword evidence="2" id="KW-1133">Transmembrane helix</keyword>
<dbReference type="Proteomes" id="UP000715441">
    <property type="component" value="Unassembled WGS sequence"/>
</dbReference>
<dbReference type="Pfam" id="PF08044">
    <property type="entry name" value="DUF1707"/>
    <property type="match status" value="1"/>
</dbReference>
<gene>
    <name evidence="4" type="ORF">HFP15_35975</name>
</gene>
<dbReference type="InterPro" id="IPR012551">
    <property type="entry name" value="DUF1707_SHOCT-like"/>
</dbReference>
<comment type="caution">
    <text evidence="4">The sequence shown here is derived from an EMBL/GenBank/DDBJ whole genome shotgun (WGS) entry which is preliminary data.</text>
</comment>